<dbReference type="InterPro" id="IPR017871">
    <property type="entry name" value="ABC_transporter-like_CS"/>
</dbReference>
<dbReference type="CDD" id="cd10147">
    <property type="entry name" value="Wzt_C-like"/>
    <property type="match status" value="1"/>
</dbReference>
<accession>A0A556A8B5</accession>
<dbReference type="SUPFAM" id="SSF52540">
    <property type="entry name" value="P-loop containing nucleoside triphosphate hydrolases"/>
    <property type="match status" value="1"/>
</dbReference>
<proteinExistence type="inferred from homology"/>
<dbReference type="EMBL" id="VLTJ01000042">
    <property type="protein sequence ID" value="TSH89113.1"/>
    <property type="molecule type" value="Genomic_DNA"/>
</dbReference>
<keyword evidence="3" id="KW-0472">Membrane</keyword>
<organism evidence="7 8">
    <name type="scientific">Verticiella sediminum</name>
    <dbReference type="NCBI Taxonomy" id="1247510"/>
    <lineage>
        <taxon>Bacteria</taxon>
        <taxon>Pseudomonadati</taxon>
        <taxon>Pseudomonadota</taxon>
        <taxon>Betaproteobacteria</taxon>
        <taxon>Burkholderiales</taxon>
        <taxon>Alcaligenaceae</taxon>
        <taxon>Verticiella</taxon>
    </lineage>
</organism>
<dbReference type="InterPro" id="IPR029439">
    <property type="entry name" value="Wzt_C"/>
</dbReference>
<evidence type="ECO:0000313" key="8">
    <source>
        <dbReference type="Proteomes" id="UP000318405"/>
    </source>
</evidence>
<comment type="caution">
    <text evidence="7">The sequence shown here is derived from an EMBL/GenBank/DDBJ whole genome shotgun (WGS) entry which is preliminary data.</text>
</comment>
<dbReference type="OrthoDB" id="9778870at2"/>
<evidence type="ECO:0000256" key="2">
    <source>
        <dbReference type="ARBA" id="ARBA00022448"/>
    </source>
</evidence>
<dbReference type="Pfam" id="PF00005">
    <property type="entry name" value="ABC_tran"/>
    <property type="match status" value="1"/>
</dbReference>
<dbReference type="InterPro" id="IPR003593">
    <property type="entry name" value="AAA+_ATPase"/>
</dbReference>
<dbReference type="GO" id="GO:0016020">
    <property type="term" value="C:membrane"/>
    <property type="evidence" value="ECO:0007669"/>
    <property type="project" value="InterPro"/>
</dbReference>
<keyword evidence="2" id="KW-0813">Transport</keyword>
<dbReference type="PROSITE" id="PS50893">
    <property type="entry name" value="ABC_TRANSPORTER_2"/>
    <property type="match status" value="1"/>
</dbReference>
<dbReference type="Gene3D" id="3.40.50.300">
    <property type="entry name" value="P-loop containing nucleotide triphosphate hydrolases"/>
    <property type="match status" value="1"/>
</dbReference>
<feature type="domain" description="ABC transporter" evidence="6">
    <location>
        <begin position="6"/>
        <end position="246"/>
    </location>
</feature>
<dbReference type="AlphaFoldDB" id="A0A556A8B5"/>
<dbReference type="InterPro" id="IPR015860">
    <property type="entry name" value="ABC_transpr_TagH-like"/>
</dbReference>
<dbReference type="GO" id="GO:0140359">
    <property type="term" value="F:ABC-type transporter activity"/>
    <property type="evidence" value="ECO:0007669"/>
    <property type="project" value="InterPro"/>
</dbReference>
<dbReference type="PANTHER" id="PTHR46743">
    <property type="entry name" value="TEICHOIC ACIDS EXPORT ATP-BINDING PROTEIN TAGH"/>
    <property type="match status" value="1"/>
</dbReference>
<gene>
    <name evidence="7" type="ORF">FOZ76_26250</name>
</gene>
<sequence length="418" mass="45072">MSAPVLSIQNVGKAYASAYGKKDLLRRLVSGRPDPARLRWVLRNVSFDVMPGQALGLIGVNGAGKSTLLKMIAGTTAPTEGAIRKGGTISALLELGLGFHPDFTGRENAYMSGQMTGRTRAEMDAVMAQIEAFAEVGDYFDMPVRTYSSGMQVRVAFAVATAFKPDVLIVDEALSVGDAYFQHKSFARIRQFREEGATLLFVSHDPGAIKALCDRALLLGEGGVLRDGDPNDVLDYYYALISAREDARDPEKELGQLGRRSGNGRARMLSCRILGADDVNAVEQPMFRVGEPARLCIDVLANEPLPGLTLGMTIRDRTGYDVYGMNTRRQGWTDLGLQPGVPQRVEFNIPALNLGVGHYHISMALHDDDAHVAGNYDRWDQAVVFEVTHGSGVPFVGVAALPVSVCVAPADEGSSRAA</sequence>
<protein>
    <submittedName>
        <fullName evidence="7">ABC transporter ATP-binding protein</fullName>
    </submittedName>
</protein>
<dbReference type="GO" id="GO:0016887">
    <property type="term" value="F:ATP hydrolysis activity"/>
    <property type="evidence" value="ECO:0007669"/>
    <property type="project" value="InterPro"/>
</dbReference>
<evidence type="ECO:0000259" key="6">
    <source>
        <dbReference type="PROSITE" id="PS50893"/>
    </source>
</evidence>
<evidence type="ECO:0000256" key="3">
    <source>
        <dbReference type="ARBA" id="ARBA00022475"/>
    </source>
</evidence>
<comment type="similarity">
    <text evidence="1">Belongs to the ABC transporter superfamily.</text>
</comment>
<dbReference type="Proteomes" id="UP000318405">
    <property type="component" value="Unassembled WGS sequence"/>
</dbReference>
<dbReference type="Pfam" id="PF14524">
    <property type="entry name" value="Wzt_C"/>
    <property type="match status" value="1"/>
</dbReference>
<dbReference type="PROSITE" id="PS00211">
    <property type="entry name" value="ABC_TRANSPORTER_1"/>
    <property type="match status" value="1"/>
</dbReference>
<dbReference type="Gene3D" id="2.70.50.60">
    <property type="entry name" value="abc- transporter (atp binding component) like domain"/>
    <property type="match status" value="1"/>
</dbReference>
<keyword evidence="8" id="KW-1185">Reference proteome</keyword>
<keyword evidence="3" id="KW-1003">Cell membrane</keyword>
<dbReference type="InterPro" id="IPR003439">
    <property type="entry name" value="ABC_transporter-like_ATP-bd"/>
</dbReference>
<evidence type="ECO:0000313" key="7">
    <source>
        <dbReference type="EMBL" id="TSH89113.1"/>
    </source>
</evidence>
<dbReference type="SMART" id="SM00382">
    <property type="entry name" value="AAA"/>
    <property type="match status" value="1"/>
</dbReference>
<dbReference type="GO" id="GO:0005524">
    <property type="term" value="F:ATP binding"/>
    <property type="evidence" value="ECO:0007669"/>
    <property type="project" value="UniProtKB-KW"/>
</dbReference>
<keyword evidence="4" id="KW-0547">Nucleotide-binding</keyword>
<evidence type="ECO:0000256" key="4">
    <source>
        <dbReference type="ARBA" id="ARBA00022741"/>
    </source>
</evidence>
<dbReference type="InterPro" id="IPR027417">
    <property type="entry name" value="P-loop_NTPase"/>
</dbReference>
<reference evidence="7 8" key="1">
    <citation type="submission" date="2019-07" db="EMBL/GenBank/DDBJ databases">
        <title>Qingshengfaniella alkalisoli gen. nov., sp. nov., isolated from saline soil.</title>
        <authorList>
            <person name="Xu L."/>
            <person name="Huang X.-X."/>
            <person name="Sun J.-Q."/>
        </authorList>
    </citation>
    <scope>NUCLEOTIDE SEQUENCE [LARGE SCALE GENOMIC DNA]</scope>
    <source>
        <strain evidence="7 8">DSM 27279</strain>
    </source>
</reference>
<name>A0A556A8B5_9BURK</name>
<keyword evidence="5 7" id="KW-0067">ATP-binding</keyword>
<dbReference type="RefSeq" id="WP_143951228.1">
    <property type="nucleotide sequence ID" value="NZ_BAABMB010000005.1"/>
</dbReference>
<evidence type="ECO:0000256" key="1">
    <source>
        <dbReference type="ARBA" id="ARBA00005417"/>
    </source>
</evidence>
<evidence type="ECO:0000256" key="5">
    <source>
        <dbReference type="ARBA" id="ARBA00022840"/>
    </source>
</evidence>
<dbReference type="PANTHER" id="PTHR46743:SF2">
    <property type="entry name" value="TEICHOIC ACIDS EXPORT ATP-BINDING PROTEIN TAGH"/>
    <property type="match status" value="1"/>
</dbReference>
<dbReference type="InterPro" id="IPR050683">
    <property type="entry name" value="Bact_Polysacc_Export_ATP-bd"/>
</dbReference>
<dbReference type="CDD" id="cd03220">
    <property type="entry name" value="ABC_KpsT_Wzt"/>
    <property type="match status" value="1"/>
</dbReference>